<dbReference type="InterPro" id="IPR001368">
    <property type="entry name" value="TNFR/NGFR_Cys_rich_reg"/>
</dbReference>
<evidence type="ECO:0000256" key="4">
    <source>
        <dbReference type="ARBA" id="ARBA00022729"/>
    </source>
</evidence>
<evidence type="ECO:0000313" key="11">
    <source>
        <dbReference type="Proteomes" id="UP001221898"/>
    </source>
</evidence>
<keyword evidence="4" id="KW-0732">Signal</keyword>
<dbReference type="InterPro" id="IPR052459">
    <property type="entry name" value="TNFRSF_decoy_receptor"/>
</dbReference>
<evidence type="ECO:0000256" key="5">
    <source>
        <dbReference type="ARBA" id="ARBA00022737"/>
    </source>
</evidence>
<dbReference type="EMBL" id="JAINUG010000075">
    <property type="protein sequence ID" value="KAJ8400726.1"/>
    <property type="molecule type" value="Genomic_DNA"/>
</dbReference>
<accession>A0AAD7SDQ9</accession>
<dbReference type="Pfam" id="PF00020">
    <property type="entry name" value="TNFR_c6"/>
    <property type="match status" value="2"/>
</dbReference>
<evidence type="ECO:0000256" key="7">
    <source>
        <dbReference type="ARBA" id="ARBA00023180"/>
    </source>
</evidence>
<evidence type="ECO:0000259" key="9">
    <source>
        <dbReference type="PROSITE" id="PS00652"/>
    </source>
</evidence>
<comment type="subcellular location">
    <subcellularLocation>
        <location evidence="1">Secreted</location>
    </subcellularLocation>
</comment>
<keyword evidence="3" id="KW-0053">Apoptosis</keyword>
<sequence length="309" mass="33610">MSLTGCPITPTCGQGFGQEDCACVPCLRDQYWQVKSRLSYCIRCTEPCSAHRNLKQVIDCGPTQNRVCHCDRGFLCKIKAQFKCRRCEPCPPGTFSNKLSMENFCRPHTDCSGLGLAVISKGNSTHDQLPVLKAISLAAGPGDSSAASWHVWSVLHVAQKLPAEEKRLAIFETWKSSLQEEGRKEENFHFLSRGLLDSKTGDTQQVAPPKQQVTVDHSGGGDSVSNTVGSIYIYSPRMVVLGANSSEQREEAEPPGEEGAHLGSPQQESHVGMGGPTHQEQGPMGLPVRVCVQEEESKELSYPVPATGK</sequence>
<keyword evidence="2" id="KW-0964">Secreted</keyword>
<evidence type="ECO:0000256" key="8">
    <source>
        <dbReference type="SAM" id="MobiDB-lite"/>
    </source>
</evidence>
<keyword evidence="6" id="KW-1015">Disulfide bond</keyword>
<dbReference type="Gene3D" id="2.10.50.10">
    <property type="entry name" value="Tumor Necrosis Factor Receptor, subunit A, domain 2"/>
    <property type="match status" value="2"/>
</dbReference>
<name>A0AAD7SDQ9_9TELE</name>
<evidence type="ECO:0000256" key="1">
    <source>
        <dbReference type="ARBA" id="ARBA00004613"/>
    </source>
</evidence>
<dbReference type="Proteomes" id="UP001221898">
    <property type="component" value="Unassembled WGS sequence"/>
</dbReference>
<dbReference type="PANTHER" id="PTHR23097">
    <property type="entry name" value="TUMOR NECROSIS FACTOR RECEPTOR SUPERFAMILY MEMBER"/>
    <property type="match status" value="1"/>
</dbReference>
<dbReference type="PROSITE" id="PS00652">
    <property type="entry name" value="TNFR_NGFR_1"/>
    <property type="match status" value="1"/>
</dbReference>
<comment type="caution">
    <text evidence="10">The sequence shown here is derived from an EMBL/GenBank/DDBJ whole genome shotgun (WGS) entry which is preliminary data.</text>
</comment>
<dbReference type="SMART" id="SM00208">
    <property type="entry name" value="TNFR"/>
    <property type="match status" value="2"/>
</dbReference>
<keyword evidence="5" id="KW-0677">Repeat</keyword>
<proteinExistence type="predicted"/>
<dbReference type="PANTHER" id="PTHR23097:SF90">
    <property type="entry name" value="TUMOR NECROSIS FACTOR RECEPTOR SUPERFAMILY MEMBER 11B"/>
    <property type="match status" value="1"/>
</dbReference>
<feature type="domain" description="TNFR-Cys" evidence="9">
    <location>
        <begin position="26"/>
        <end position="68"/>
    </location>
</feature>
<keyword evidence="11" id="KW-1185">Reference proteome</keyword>
<dbReference type="GO" id="GO:0006915">
    <property type="term" value="P:apoptotic process"/>
    <property type="evidence" value="ECO:0007669"/>
    <property type="project" value="UniProtKB-KW"/>
</dbReference>
<keyword evidence="7" id="KW-0325">Glycoprotein</keyword>
<organism evidence="10 11">
    <name type="scientific">Aldrovandia affinis</name>
    <dbReference type="NCBI Taxonomy" id="143900"/>
    <lineage>
        <taxon>Eukaryota</taxon>
        <taxon>Metazoa</taxon>
        <taxon>Chordata</taxon>
        <taxon>Craniata</taxon>
        <taxon>Vertebrata</taxon>
        <taxon>Euteleostomi</taxon>
        <taxon>Actinopterygii</taxon>
        <taxon>Neopterygii</taxon>
        <taxon>Teleostei</taxon>
        <taxon>Notacanthiformes</taxon>
        <taxon>Halosauridae</taxon>
        <taxon>Aldrovandia</taxon>
    </lineage>
</organism>
<evidence type="ECO:0000313" key="10">
    <source>
        <dbReference type="EMBL" id="KAJ8400726.1"/>
    </source>
</evidence>
<feature type="compositionally biased region" description="Polar residues" evidence="8">
    <location>
        <begin position="201"/>
        <end position="215"/>
    </location>
</feature>
<dbReference type="SUPFAM" id="SSF57586">
    <property type="entry name" value="TNF receptor-like"/>
    <property type="match status" value="1"/>
</dbReference>
<evidence type="ECO:0000256" key="6">
    <source>
        <dbReference type="ARBA" id="ARBA00023157"/>
    </source>
</evidence>
<feature type="region of interest" description="Disordered" evidence="8">
    <location>
        <begin position="199"/>
        <end position="222"/>
    </location>
</feature>
<protein>
    <recommendedName>
        <fullName evidence="9">TNFR-Cys domain-containing protein</fullName>
    </recommendedName>
</protein>
<evidence type="ECO:0000256" key="2">
    <source>
        <dbReference type="ARBA" id="ARBA00022525"/>
    </source>
</evidence>
<evidence type="ECO:0000256" key="3">
    <source>
        <dbReference type="ARBA" id="ARBA00022703"/>
    </source>
</evidence>
<dbReference type="GO" id="GO:0005576">
    <property type="term" value="C:extracellular region"/>
    <property type="evidence" value="ECO:0007669"/>
    <property type="project" value="UniProtKB-SubCell"/>
</dbReference>
<feature type="region of interest" description="Disordered" evidence="8">
    <location>
        <begin position="244"/>
        <end position="309"/>
    </location>
</feature>
<dbReference type="AlphaFoldDB" id="A0AAD7SDQ9"/>
<reference evidence="10" key="1">
    <citation type="journal article" date="2023" name="Science">
        <title>Genome structures resolve the early diversification of teleost fishes.</title>
        <authorList>
            <person name="Parey E."/>
            <person name="Louis A."/>
            <person name="Montfort J."/>
            <person name="Bouchez O."/>
            <person name="Roques C."/>
            <person name="Iampietro C."/>
            <person name="Lluch J."/>
            <person name="Castinel A."/>
            <person name="Donnadieu C."/>
            <person name="Desvignes T."/>
            <person name="Floi Bucao C."/>
            <person name="Jouanno E."/>
            <person name="Wen M."/>
            <person name="Mejri S."/>
            <person name="Dirks R."/>
            <person name="Jansen H."/>
            <person name="Henkel C."/>
            <person name="Chen W.J."/>
            <person name="Zahm M."/>
            <person name="Cabau C."/>
            <person name="Klopp C."/>
            <person name="Thompson A.W."/>
            <person name="Robinson-Rechavi M."/>
            <person name="Braasch I."/>
            <person name="Lecointre G."/>
            <person name="Bobe J."/>
            <person name="Postlethwait J.H."/>
            <person name="Berthelot C."/>
            <person name="Roest Crollius H."/>
            <person name="Guiguen Y."/>
        </authorList>
    </citation>
    <scope>NUCLEOTIDE SEQUENCE</scope>
    <source>
        <strain evidence="10">NC1722</strain>
    </source>
</reference>
<gene>
    <name evidence="10" type="ORF">AAFF_G00394950</name>
</gene>